<sequence length="228" mass="24673">MQLMEKWRTMGDEVLQQEEKAFRERNPCCGCLTSFGSFMVLYGIAPEQVQSLLLVVCRACHLEDEFAARLVEGMQQFASPTVNANKASGSSSSAASSSSSVSSSSCPPSSSSDPPSSSLPFGSDSSSRKVMGSLGSPGEAAREAGVSSAETEMRLRAPAERGGDSCSPRAGSFEEREQKREDERLSEAKEVNTPGEGREEKEERQIHDGQENDETLQKRKDSERIGSF</sequence>
<name>A0A086M8M7_TOXGO</name>
<feature type="compositionally biased region" description="Basic and acidic residues" evidence="1">
    <location>
        <begin position="151"/>
        <end position="163"/>
    </location>
</feature>
<dbReference type="AlphaFoldDB" id="A0A086M8M7"/>
<accession>A0A086M8M7</accession>
<feature type="compositionally biased region" description="Basic and acidic residues" evidence="1">
    <location>
        <begin position="172"/>
        <end position="228"/>
    </location>
</feature>
<reference evidence="2 3" key="1">
    <citation type="submission" date="2014-05" db="EMBL/GenBank/DDBJ databases">
        <authorList>
            <person name="Sibley D."/>
            <person name="Venepally P."/>
            <person name="Karamycheva S."/>
            <person name="Hadjithomas M."/>
            <person name="Khan A."/>
            <person name="Brunk B."/>
            <person name="Roos D."/>
            <person name="Caler E."/>
            <person name="Lorenzi H."/>
        </authorList>
    </citation>
    <scope>NUCLEOTIDE SEQUENCE [LARGE SCALE GENOMIC DNA]</scope>
    <source>
        <strain evidence="2 3">RUB</strain>
    </source>
</reference>
<comment type="caution">
    <text evidence="2">The sequence shown here is derived from an EMBL/GenBank/DDBJ whole genome shotgun (WGS) entry which is preliminary data.</text>
</comment>
<proteinExistence type="predicted"/>
<evidence type="ECO:0000256" key="1">
    <source>
        <dbReference type="SAM" id="MobiDB-lite"/>
    </source>
</evidence>
<dbReference type="VEuPathDB" id="ToxoDB:TGRUB_259720B"/>
<gene>
    <name evidence="2" type="ORF">TGRUB_259720B</name>
</gene>
<evidence type="ECO:0000313" key="3">
    <source>
        <dbReference type="Proteomes" id="UP000028834"/>
    </source>
</evidence>
<organism evidence="2 3">
    <name type="scientific">Toxoplasma gondii RUB</name>
    <dbReference type="NCBI Taxonomy" id="935652"/>
    <lineage>
        <taxon>Eukaryota</taxon>
        <taxon>Sar</taxon>
        <taxon>Alveolata</taxon>
        <taxon>Apicomplexa</taxon>
        <taxon>Conoidasida</taxon>
        <taxon>Coccidia</taxon>
        <taxon>Eucoccidiorida</taxon>
        <taxon>Eimeriorina</taxon>
        <taxon>Sarcocystidae</taxon>
        <taxon>Toxoplasma</taxon>
    </lineage>
</organism>
<dbReference type="Proteomes" id="UP000028834">
    <property type="component" value="Unassembled WGS sequence"/>
</dbReference>
<feature type="compositionally biased region" description="Low complexity" evidence="1">
    <location>
        <begin position="88"/>
        <end position="125"/>
    </location>
</feature>
<dbReference type="EMBL" id="AFYV02000365">
    <property type="protein sequence ID" value="KFG65245.1"/>
    <property type="molecule type" value="Genomic_DNA"/>
</dbReference>
<protein>
    <submittedName>
        <fullName evidence="2">Uncharacterized protein</fullName>
    </submittedName>
</protein>
<evidence type="ECO:0000313" key="2">
    <source>
        <dbReference type="EMBL" id="KFG65245.1"/>
    </source>
</evidence>
<feature type="region of interest" description="Disordered" evidence="1">
    <location>
        <begin position="82"/>
        <end position="228"/>
    </location>
</feature>